<evidence type="ECO:0000256" key="10">
    <source>
        <dbReference type="ARBA" id="ARBA00023136"/>
    </source>
</evidence>
<proteinExistence type="inferred from homology"/>
<comment type="caution">
    <text evidence="12">Lacks conserved residue(s) required for the propagation of feature annotation.</text>
</comment>
<evidence type="ECO:0000256" key="8">
    <source>
        <dbReference type="ARBA" id="ARBA00022989"/>
    </source>
</evidence>
<comment type="similarity">
    <text evidence="12">Belongs to the pannexin family.</text>
</comment>
<keyword evidence="6" id="KW-0303">Gap junction</keyword>
<dbReference type="InterPro" id="IPR000990">
    <property type="entry name" value="Innexin"/>
</dbReference>
<keyword evidence="8 12" id="KW-1133">Transmembrane helix</keyword>
<sequence>MNTFCFFTTTFTVAKELNAQLLDTGNLAHPGVGPYGIDSNEPIVRHAYYQWVPFVLFFQGLMFMIPHLLWKKLEGRRLRYLVDSLRYAAFSLQEKEVQVGENKIPSKSDREKKIQQVRQLFQDGVYVNKNWALKLMLVEVINFIHIIIQIAITNRFLGGKFLRLGSTVWRNGLDSSVDILDEVFPKITKCTFHKYGPSGSIQYHDAMCVMALNIINDKIYTAVWFWFIFLFICSVLGLIWRLITYILHARSRGFNRMIFSSSCPGKLNPWRVLNVTRTPSYSDWLFLVYLSKNVDPLVFKEIFVGIAQDYEERSSMKKPLLDLEDSDKYA</sequence>
<feature type="transmembrane region" description="Helical" evidence="12">
    <location>
        <begin position="48"/>
        <end position="70"/>
    </location>
</feature>
<dbReference type="OrthoDB" id="5867527at2759"/>
<evidence type="ECO:0000256" key="12">
    <source>
        <dbReference type="RuleBase" id="RU010713"/>
    </source>
</evidence>
<keyword evidence="7" id="KW-0965">Cell junction</keyword>
<dbReference type="EMBL" id="OU898283">
    <property type="protein sequence ID" value="CAG9840089.1"/>
    <property type="molecule type" value="Genomic_DNA"/>
</dbReference>
<dbReference type="PANTHER" id="PTHR11893">
    <property type="entry name" value="INNEXIN"/>
    <property type="match status" value="1"/>
</dbReference>
<dbReference type="GO" id="GO:0005921">
    <property type="term" value="C:gap junction"/>
    <property type="evidence" value="ECO:0007669"/>
    <property type="project" value="UniProtKB-SubCell"/>
</dbReference>
<evidence type="ECO:0000256" key="4">
    <source>
        <dbReference type="ARBA" id="ARBA00022475"/>
    </source>
</evidence>
<dbReference type="Pfam" id="PF00876">
    <property type="entry name" value="Innexin"/>
    <property type="match status" value="1"/>
</dbReference>
<dbReference type="PANTHER" id="PTHR11893:SF38">
    <property type="entry name" value="INNEXIN INX7"/>
    <property type="match status" value="1"/>
</dbReference>
<comment type="subcellular location">
    <subcellularLocation>
        <location evidence="1">Cell junction</location>
        <location evidence="1">Gap junction</location>
    </subcellularLocation>
    <subcellularLocation>
        <location evidence="2 12">Cell membrane</location>
        <topology evidence="2 12">Multi-pass membrane protein</topology>
    </subcellularLocation>
</comment>
<protein>
    <recommendedName>
        <fullName evidence="12">Innexin</fullName>
    </recommendedName>
</protein>
<evidence type="ECO:0000256" key="7">
    <source>
        <dbReference type="ARBA" id="ARBA00022949"/>
    </source>
</evidence>
<evidence type="ECO:0000256" key="6">
    <source>
        <dbReference type="ARBA" id="ARBA00022868"/>
    </source>
</evidence>
<feature type="transmembrane region" description="Helical" evidence="12">
    <location>
        <begin position="223"/>
        <end position="247"/>
    </location>
</feature>
<keyword evidence="4" id="KW-1003">Cell membrane</keyword>
<keyword evidence="14" id="KW-1185">Reference proteome</keyword>
<dbReference type="GO" id="GO:0005243">
    <property type="term" value="F:gap junction channel activity"/>
    <property type="evidence" value="ECO:0007669"/>
    <property type="project" value="TreeGrafter"/>
</dbReference>
<gene>
    <name evidence="12" type="primary">inx</name>
    <name evidence="13" type="ORF">DIABBA_LOCUS12784</name>
</gene>
<evidence type="ECO:0000313" key="13">
    <source>
        <dbReference type="EMBL" id="CAG9840089.1"/>
    </source>
</evidence>
<dbReference type="Proteomes" id="UP001153709">
    <property type="component" value="Chromosome 8"/>
</dbReference>
<keyword evidence="11 12" id="KW-0407">Ion channel</keyword>
<dbReference type="GO" id="GO:0005886">
    <property type="term" value="C:plasma membrane"/>
    <property type="evidence" value="ECO:0007669"/>
    <property type="project" value="UniProtKB-SubCell"/>
</dbReference>
<evidence type="ECO:0000256" key="1">
    <source>
        <dbReference type="ARBA" id="ARBA00004610"/>
    </source>
</evidence>
<organism evidence="13 14">
    <name type="scientific">Diabrotica balteata</name>
    <name type="common">Banded cucumber beetle</name>
    <dbReference type="NCBI Taxonomy" id="107213"/>
    <lineage>
        <taxon>Eukaryota</taxon>
        <taxon>Metazoa</taxon>
        <taxon>Ecdysozoa</taxon>
        <taxon>Arthropoda</taxon>
        <taxon>Hexapoda</taxon>
        <taxon>Insecta</taxon>
        <taxon>Pterygota</taxon>
        <taxon>Neoptera</taxon>
        <taxon>Endopterygota</taxon>
        <taxon>Coleoptera</taxon>
        <taxon>Polyphaga</taxon>
        <taxon>Cucujiformia</taxon>
        <taxon>Chrysomeloidea</taxon>
        <taxon>Chrysomelidae</taxon>
        <taxon>Galerucinae</taxon>
        <taxon>Diabroticina</taxon>
        <taxon>Diabroticites</taxon>
        <taxon>Diabrotica</taxon>
    </lineage>
</organism>
<dbReference type="GO" id="GO:0034220">
    <property type="term" value="P:monoatomic ion transmembrane transport"/>
    <property type="evidence" value="ECO:0007669"/>
    <property type="project" value="UniProtKB-KW"/>
</dbReference>
<keyword evidence="5 12" id="KW-0812">Transmembrane</keyword>
<feature type="transmembrane region" description="Helical" evidence="12">
    <location>
        <begin position="131"/>
        <end position="152"/>
    </location>
</feature>
<dbReference type="AlphaFoldDB" id="A0A9N9T725"/>
<keyword evidence="9 12" id="KW-0406">Ion transport</keyword>
<reference evidence="13" key="1">
    <citation type="submission" date="2022-01" db="EMBL/GenBank/DDBJ databases">
        <authorList>
            <person name="King R."/>
        </authorList>
    </citation>
    <scope>NUCLEOTIDE SEQUENCE</scope>
</reference>
<evidence type="ECO:0000256" key="5">
    <source>
        <dbReference type="ARBA" id="ARBA00022692"/>
    </source>
</evidence>
<evidence type="ECO:0000256" key="11">
    <source>
        <dbReference type="ARBA" id="ARBA00023303"/>
    </source>
</evidence>
<evidence type="ECO:0000256" key="3">
    <source>
        <dbReference type="ARBA" id="ARBA00022448"/>
    </source>
</evidence>
<dbReference type="PROSITE" id="PS51013">
    <property type="entry name" value="PANNEXIN"/>
    <property type="match status" value="1"/>
</dbReference>
<evidence type="ECO:0000256" key="9">
    <source>
        <dbReference type="ARBA" id="ARBA00023065"/>
    </source>
</evidence>
<keyword evidence="3 12" id="KW-0813">Transport</keyword>
<name>A0A9N9T725_DIABA</name>
<evidence type="ECO:0000256" key="2">
    <source>
        <dbReference type="ARBA" id="ARBA00004651"/>
    </source>
</evidence>
<comment type="function">
    <text evidence="12">Structural component of the gap junctions.</text>
</comment>
<accession>A0A9N9T725</accession>
<keyword evidence="10 12" id="KW-0472">Membrane</keyword>
<dbReference type="PRINTS" id="PR01262">
    <property type="entry name" value="INNEXIN"/>
</dbReference>
<dbReference type="GO" id="GO:0007602">
    <property type="term" value="P:phototransduction"/>
    <property type="evidence" value="ECO:0007669"/>
    <property type="project" value="TreeGrafter"/>
</dbReference>
<evidence type="ECO:0000313" key="14">
    <source>
        <dbReference type="Proteomes" id="UP001153709"/>
    </source>
</evidence>